<organism evidence="2 3">
    <name type="scientific">Labilibaculum manganireducens</name>
    <dbReference type="NCBI Taxonomy" id="1940525"/>
    <lineage>
        <taxon>Bacteria</taxon>
        <taxon>Pseudomonadati</taxon>
        <taxon>Bacteroidota</taxon>
        <taxon>Bacteroidia</taxon>
        <taxon>Marinilabiliales</taxon>
        <taxon>Marinifilaceae</taxon>
        <taxon>Labilibaculum</taxon>
    </lineage>
</organism>
<proteinExistence type="predicted"/>
<protein>
    <recommendedName>
        <fullName evidence="1">DUF4440 domain-containing protein</fullName>
    </recommendedName>
</protein>
<name>A0A2N3HUR6_9BACT</name>
<dbReference type="InterPro" id="IPR027843">
    <property type="entry name" value="DUF4440"/>
</dbReference>
<evidence type="ECO:0000313" key="3">
    <source>
        <dbReference type="Proteomes" id="UP000233618"/>
    </source>
</evidence>
<reference evidence="2 3" key="1">
    <citation type="journal article" date="2017" name="Front. Microbiol.">
        <title>Labilibaculum manganireducens gen. nov., sp. nov. and Labilibaculum filiforme sp. nov., Novel Bacteroidetes Isolated from Subsurface Sediments of the Baltic Sea.</title>
        <authorList>
            <person name="Vandieken V."/>
            <person name="Marshall I.P."/>
            <person name="Niemann H."/>
            <person name="Engelen B."/>
            <person name="Cypionka H."/>
        </authorList>
    </citation>
    <scope>NUCLEOTIDE SEQUENCE [LARGE SCALE GENOMIC DNA]</scope>
    <source>
        <strain evidence="2 3">59.10-2M</strain>
    </source>
</reference>
<gene>
    <name evidence="2" type="ORF">BZG01_18625</name>
</gene>
<dbReference type="Gene3D" id="3.10.450.50">
    <property type="match status" value="1"/>
</dbReference>
<feature type="domain" description="DUF4440" evidence="1">
    <location>
        <begin position="7"/>
        <end position="113"/>
    </location>
</feature>
<sequence length="122" mass="14080">MTQNEEIIECENRLLEAMRTGDIKVLEELLHDNLIFTIPTGQTITKEMDIENYRSGILKVSEILVTDQIINSIDDVSTVAVTLYLKAKYADQLVEGTYRYLRVWKLFNHSWRVIAGSGFQIQ</sequence>
<dbReference type="Proteomes" id="UP000233618">
    <property type="component" value="Unassembled WGS sequence"/>
</dbReference>
<dbReference type="SUPFAM" id="SSF54427">
    <property type="entry name" value="NTF2-like"/>
    <property type="match status" value="1"/>
</dbReference>
<dbReference type="AlphaFoldDB" id="A0A2N3HUR6"/>
<dbReference type="Pfam" id="PF14534">
    <property type="entry name" value="DUF4440"/>
    <property type="match status" value="1"/>
</dbReference>
<accession>A0A2N3HUR6</accession>
<dbReference type="InterPro" id="IPR032710">
    <property type="entry name" value="NTF2-like_dom_sf"/>
</dbReference>
<evidence type="ECO:0000259" key="1">
    <source>
        <dbReference type="Pfam" id="PF14534"/>
    </source>
</evidence>
<dbReference type="EMBL" id="MVDE01000041">
    <property type="protein sequence ID" value="PKQ61777.1"/>
    <property type="molecule type" value="Genomic_DNA"/>
</dbReference>
<evidence type="ECO:0000313" key="2">
    <source>
        <dbReference type="EMBL" id="PKQ61777.1"/>
    </source>
</evidence>
<dbReference type="RefSeq" id="WP_101311361.1">
    <property type="nucleotide sequence ID" value="NZ_MVDE01000041.1"/>
</dbReference>
<keyword evidence="3" id="KW-1185">Reference proteome</keyword>
<comment type="caution">
    <text evidence="2">The sequence shown here is derived from an EMBL/GenBank/DDBJ whole genome shotgun (WGS) entry which is preliminary data.</text>
</comment>